<evidence type="ECO:0000313" key="4">
    <source>
        <dbReference type="EMBL" id="WFL76971.1"/>
    </source>
</evidence>
<dbReference type="Gene3D" id="3.40.1400.10">
    <property type="entry name" value="Sugar-phosphate isomerase, RpiB/LacA/LacB"/>
    <property type="match status" value="1"/>
</dbReference>
<dbReference type="PANTHER" id="PTHR30345">
    <property type="entry name" value="RIBOSE-5-PHOSPHATE ISOMERASE B"/>
    <property type="match status" value="1"/>
</dbReference>
<evidence type="ECO:0000256" key="1">
    <source>
        <dbReference type="ARBA" id="ARBA00008754"/>
    </source>
</evidence>
<dbReference type="SUPFAM" id="SSF89623">
    <property type="entry name" value="Ribose/Galactose isomerase RpiB/AlsB"/>
    <property type="match status" value="1"/>
</dbReference>
<dbReference type="PANTHER" id="PTHR30345:SF0">
    <property type="entry name" value="DNA DAMAGE-REPAIR_TOLERATION PROTEIN DRT102"/>
    <property type="match status" value="1"/>
</dbReference>
<dbReference type="EC" id="5.3.1.6" evidence="4"/>
<dbReference type="InterPro" id="IPR004785">
    <property type="entry name" value="RpiB"/>
</dbReference>
<comment type="similarity">
    <text evidence="1">Belongs to the LacAB/RpiB family.</text>
</comment>
<dbReference type="NCBIfam" id="TIGR01120">
    <property type="entry name" value="rpiB"/>
    <property type="match status" value="1"/>
</dbReference>
<name>A0ABY8FUZ1_9SPHN</name>
<organism evidence="4 5">
    <name type="scientific">Altererythrobacter arenosus</name>
    <dbReference type="NCBI Taxonomy" id="3032592"/>
    <lineage>
        <taxon>Bacteria</taxon>
        <taxon>Pseudomonadati</taxon>
        <taxon>Pseudomonadota</taxon>
        <taxon>Alphaproteobacteria</taxon>
        <taxon>Sphingomonadales</taxon>
        <taxon>Erythrobacteraceae</taxon>
        <taxon>Altererythrobacter</taxon>
    </lineage>
</organism>
<dbReference type="Pfam" id="PF02502">
    <property type="entry name" value="LacAB_rpiB"/>
    <property type="match status" value="1"/>
</dbReference>
<dbReference type="NCBIfam" id="TIGR00689">
    <property type="entry name" value="rpiB_lacA_lacB"/>
    <property type="match status" value="1"/>
</dbReference>
<protein>
    <submittedName>
        <fullName evidence="4">Ribose 5-phosphate isomerase B</fullName>
        <ecNumber evidence="4">5.3.1.6</ecNumber>
    </submittedName>
</protein>
<dbReference type="EMBL" id="CP121106">
    <property type="protein sequence ID" value="WFL76971.1"/>
    <property type="molecule type" value="Genomic_DNA"/>
</dbReference>
<evidence type="ECO:0000256" key="3">
    <source>
        <dbReference type="SAM" id="MobiDB-lite"/>
    </source>
</evidence>
<dbReference type="InterPro" id="IPR036569">
    <property type="entry name" value="RpiB_LacA_LacB_sf"/>
</dbReference>
<accession>A0ABY8FUZ1</accession>
<feature type="region of interest" description="Disordered" evidence="3">
    <location>
        <begin position="134"/>
        <end position="154"/>
    </location>
</feature>
<gene>
    <name evidence="4" type="primary">rpiB</name>
    <name evidence="4" type="ORF">P7228_13375</name>
</gene>
<dbReference type="RefSeq" id="WP_278015730.1">
    <property type="nucleotide sequence ID" value="NZ_CP121106.1"/>
</dbReference>
<sequence length="154" mass="16508">MRIALASDHAAIELKSQLREWLIEEGYEVADLGPDTADSVDYPDFGYKLASVVADGTAERGIALCGSGIGISISVNRNPLVRCALVSEPLSASLAREHNDANCIAIGARLTGLDMAKACVRAFLETDFAGGRHQRRVDKLSNPPSDSDRIEPLQ</sequence>
<evidence type="ECO:0000256" key="2">
    <source>
        <dbReference type="ARBA" id="ARBA00023235"/>
    </source>
</evidence>
<dbReference type="NCBIfam" id="NF004051">
    <property type="entry name" value="PRK05571.1"/>
    <property type="match status" value="1"/>
</dbReference>
<dbReference type="InterPro" id="IPR003500">
    <property type="entry name" value="RpiB_LacA_LacB"/>
</dbReference>
<dbReference type="PIRSF" id="PIRSF005384">
    <property type="entry name" value="RpiB_LacA_B"/>
    <property type="match status" value="1"/>
</dbReference>
<dbReference type="GO" id="GO:0004751">
    <property type="term" value="F:ribose-5-phosphate isomerase activity"/>
    <property type="evidence" value="ECO:0007669"/>
    <property type="project" value="UniProtKB-EC"/>
</dbReference>
<keyword evidence="2 4" id="KW-0413">Isomerase</keyword>
<reference evidence="4 5" key="1">
    <citation type="submission" date="2023-03" db="EMBL/GenBank/DDBJ databases">
        <title>Altererythrobacter sp. CAU 1644 isolated from sand.</title>
        <authorList>
            <person name="Kim W."/>
        </authorList>
    </citation>
    <scope>NUCLEOTIDE SEQUENCE [LARGE SCALE GENOMIC DNA]</scope>
    <source>
        <strain evidence="4 5">CAU 1644</strain>
    </source>
</reference>
<evidence type="ECO:0000313" key="5">
    <source>
        <dbReference type="Proteomes" id="UP001215827"/>
    </source>
</evidence>
<dbReference type="Proteomes" id="UP001215827">
    <property type="component" value="Chromosome"/>
</dbReference>
<keyword evidence="5" id="KW-1185">Reference proteome</keyword>
<proteinExistence type="inferred from homology"/>